<sequence>MVVWSLDARLQLKEIHRFIARDSETYAQRVTDEMVERSMQLDKLPYRHRMMPELGEETVREFSIYSYRVIFEILPDEHIAVIAVVHKRQDIQPDDIHRA</sequence>
<organism evidence="3 4">
    <name type="scientific">Oleiphilus messinensis</name>
    <dbReference type="NCBI Taxonomy" id="141451"/>
    <lineage>
        <taxon>Bacteria</taxon>
        <taxon>Pseudomonadati</taxon>
        <taxon>Pseudomonadota</taxon>
        <taxon>Gammaproteobacteria</taxon>
        <taxon>Oceanospirillales</taxon>
        <taxon>Oleiphilaceae</taxon>
        <taxon>Oleiphilus</taxon>
    </lineage>
</organism>
<keyword evidence="2" id="KW-1277">Toxin-antitoxin system</keyword>
<accession>A0A1Y0IB07</accession>
<dbReference type="Pfam" id="PF05016">
    <property type="entry name" value="ParE_toxin"/>
    <property type="match status" value="1"/>
</dbReference>
<protein>
    <submittedName>
        <fullName evidence="3">RelE/StbE family toxin</fullName>
    </submittedName>
</protein>
<dbReference type="InterPro" id="IPR007712">
    <property type="entry name" value="RelE/ParE_toxin"/>
</dbReference>
<dbReference type="InterPro" id="IPR051803">
    <property type="entry name" value="TA_system_RelE-like_toxin"/>
</dbReference>
<dbReference type="AlphaFoldDB" id="A0A1Y0IB07"/>
<evidence type="ECO:0000313" key="4">
    <source>
        <dbReference type="Proteomes" id="UP000196027"/>
    </source>
</evidence>
<dbReference type="PANTHER" id="PTHR33755:SF5">
    <property type="entry name" value="TYPE II TOXIN-ANTITOXIN SYSTEM RELE_PARE FAMILY TOXIN"/>
    <property type="match status" value="1"/>
</dbReference>
<name>A0A1Y0IB07_9GAMM</name>
<dbReference type="Gene3D" id="3.30.2310.20">
    <property type="entry name" value="RelE-like"/>
    <property type="match status" value="1"/>
</dbReference>
<dbReference type="Proteomes" id="UP000196027">
    <property type="component" value="Chromosome"/>
</dbReference>
<reference evidence="3 4" key="1">
    <citation type="submission" date="2017-05" db="EMBL/GenBank/DDBJ databases">
        <title>Genomic insights into alkan degradation activity of Oleiphilus messinensis.</title>
        <authorList>
            <person name="Kozyavkin S.A."/>
            <person name="Slesarev A.I."/>
            <person name="Golyshin P.N."/>
            <person name="Korzhenkov A."/>
            <person name="Golyshina O.N."/>
            <person name="Toshchakov S.V."/>
        </authorList>
    </citation>
    <scope>NUCLEOTIDE SEQUENCE [LARGE SCALE GENOMIC DNA]</scope>
    <source>
        <strain evidence="3 4">ME102</strain>
    </source>
</reference>
<evidence type="ECO:0000256" key="2">
    <source>
        <dbReference type="ARBA" id="ARBA00022649"/>
    </source>
</evidence>
<dbReference type="OrthoDB" id="9798046at2"/>
<dbReference type="RefSeq" id="WP_087462251.1">
    <property type="nucleotide sequence ID" value="NZ_CP021425.1"/>
</dbReference>
<evidence type="ECO:0000256" key="1">
    <source>
        <dbReference type="ARBA" id="ARBA00006226"/>
    </source>
</evidence>
<evidence type="ECO:0000313" key="3">
    <source>
        <dbReference type="EMBL" id="ARU57349.1"/>
    </source>
</evidence>
<dbReference type="EMBL" id="CP021425">
    <property type="protein sequence ID" value="ARU57349.1"/>
    <property type="molecule type" value="Genomic_DNA"/>
</dbReference>
<dbReference type="KEGG" id="ome:OLMES_3309"/>
<dbReference type="PANTHER" id="PTHR33755">
    <property type="entry name" value="TOXIN PARE1-RELATED"/>
    <property type="match status" value="1"/>
</dbReference>
<proteinExistence type="inferred from homology"/>
<dbReference type="InterPro" id="IPR035093">
    <property type="entry name" value="RelE/ParE_toxin_dom_sf"/>
</dbReference>
<keyword evidence="4" id="KW-1185">Reference proteome</keyword>
<gene>
    <name evidence="3" type="ORF">OLMES_3309</name>
</gene>
<comment type="similarity">
    <text evidence="1">Belongs to the RelE toxin family.</text>
</comment>